<evidence type="ECO:0000256" key="2">
    <source>
        <dbReference type="ARBA" id="ARBA00022475"/>
    </source>
</evidence>
<feature type="transmembrane region" description="Helical" evidence="7">
    <location>
        <begin position="33"/>
        <end position="51"/>
    </location>
</feature>
<keyword evidence="3 7" id="KW-0812">Transmembrane</keyword>
<evidence type="ECO:0000256" key="5">
    <source>
        <dbReference type="ARBA" id="ARBA00023136"/>
    </source>
</evidence>
<dbReference type="PANTHER" id="PTHR32196">
    <property type="entry name" value="ABC TRANSPORTER PERMEASE PROTEIN YPHD-RELATED-RELATED"/>
    <property type="match status" value="1"/>
</dbReference>
<feature type="transmembrane region" description="Helical" evidence="7">
    <location>
        <begin position="232"/>
        <end position="254"/>
    </location>
</feature>
<dbReference type="Pfam" id="PF02653">
    <property type="entry name" value="BPD_transp_2"/>
    <property type="match status" value="1"/>
</dbReference>
<dbReference type="AlphaFoldDB" id="A0A6J4IU20"/>
<feature type="transmembrane region" description="Helical" evidence="7">
    <location>
        <begin position="260"/>
        <end position="283"/>
    </location>
</feature>
<keyword evidence="4 7" id="KW-1133">Transmembrane helix</keyword>
<feature type="region of interest" description="Disordered" evidence="6">
    <location>
        <begin position="1"/>
        <end position="25"/>
    </location>
</feature>
<dbReference type="PANTHER" id="PTHR32196:SF72">
    <property type="entry name" value="RIBOSE IMPORT PERMEASE PROTEIN RBSC"/>
    <property type="match status" value="1"/>
</dbReference>
<dbReference type="EMBL" id="CADCTI010000218">
    <property type="protein sequence ID" value="CAA9260702.1"/>
    <property type="molecule type" value="Genomic_DNA"/>
</dbReference>
<keyword evidence="2" id="KW-1003">Cell membrane</keyword>
<keyword evidence="5 7" id="KW-0472">Membrane</keyword>
<gene>
    <name evidence="8" type="ORF">AVDCRST_MAG57-2580</name>
</gene>
<dbReference type="GO" id="GO:0022857">
    <property type="term" value="F:transmembrane transporter activity"/>
    <property type="evidence" value="ECO:0007669"/>
    <property type="project" value="InterPro"/>
</dbReference>
<name>A0A6J4IU20_9ACTN</name>
<dbReference type="InterPro" id="IPR001851">
    <property type="entry name" value="ABC_transp_permease"/>
</dbReference>
<feature type="transmembrane region" description="Helical" evidence="7">
    <location>
        <begin position="63"/>
        <end position="84"/>
    </location>
</feature>
<sequence length="338" mass="33693">MTDVHTETVTQPAFPGDPAGGRPRRFQRSRRDLALLVMPTVVLVALLLALSTRNPDLLTADGLLALADSAAPLMVLAIGATLVILCGGIDLSIAALAALSSVLFALWIPSMGPAAALAVVVVAAGAGAVQGLVHVTAKVNSFIVTLGGLALWSGIALVISEARTVPVTDLDAIRWAFTDVAGIPSAVLIALGVVVVLGAVLRLTPAGRWVRAVGHAEQAARLSGIPVGAVKVAAFTVSGACAGLAGVLLVARTFSGAPTLGATLLLPAVAAVVVGGTAITGGLGGIGRTVVGALIVIVLRVGLSLVGVDAGFESIIYGVLIIGAVALTIDRAKLDVLK</sequence>
<evidence type="ECO:0000256" key="6">
    <source>
        <dbReference type="SAM" id="MobiDB-lite"/>
    </source>
</evidence>
<feature type="transmembrane region" description="Helical" evidence="7">
    <location>
        <begin position="114"/>
        <end position="135"/>
    </location>
</feature>
<evidence type="ECO:0000256" key="1">
    <source>
        <dbReference type="ARBA" id="ARBA00004651"/>
    </source>
</evidence>
<evidence type="ECO:0000256" key="4">
    <source>
        <dbReference type="ARBA" id="ARBA00022989"/>
    </source>
</evidence>
<feature type="transmembrane region" description="Helical" evidence="7">
    <location>
        <begin position="314"/>
        <end position="332"/>
    </location>
</feature>
<feature type="transmembrane region" description="Helical" evidence="7">
    <location>
        <begin position="290"/>
        <end position="308"/>
    </location>
</feature>
<evidence type="ECO:0000313" key="8">
    <source>
        <dbReference type="EMBL" id="CAA9260702.1"/>
    </source>
</evidence>
<evidence type="ECO:0000256" key="3">
    <source>
        <dbReference type="ARBA" id="ARBA00022692"/>
    </source>
</evidence>
<comment type="subcellular location">
    <subcellularLocation>
        <location evidence="1">Cell membrane</location>
        <topology evidence="1">Multi-pass membrane protein</topology>
    </subcellularLocation>
</comment>
<feature type="transmembrane region" description="Helical" evidence="7">
    <location>
        <begin position="142"/>
        <end position="160"/>
    </location>
</feature>
<organism evidence="8">
    <name type="scientific">uncultured Blastococcus sp</name>
    <dbReference type="NCBI Taxonomy" id="217144"/>
    <lineage>
        <taxon>Bacteria</taxon>
        <taxon>Bacillati</taxon>
        <taxon>Actinomycetota</taxon>
        <taxon>Actinomycetes</taxon>
        <taxon>Geodermatophilales</taxon>
        <taxon>Geodermatophilaceae</taxon>
        <taxon>Blastococcus</taxon>
        <taxon>environmental samples</taxon>
    </lineage>
</organism>
<reference evidence="8" key="1">
    <citation type="submission" date="2020-02" db="EMBL/GenBank/DDBJ databases">
        <authorList>
            <person name="Meier V. D."/>
        </authorList>
    </citation>
    <scope>NUCLEOTIDE SEQUENCE</scope>
    <source>
        <strain evidence="8">AVDCRST_MAG57</strain>
    </source>
</reference>
<dbReference type="GO" id="GO:0005886">
    <property type="term" value="C:plasma membrane"/>
    <property type="evidence" value="ECO:0007669"/>
    <property type="project" value="UniProtKB-SubCell"/>
</dbReference>
<feature type="transmembrane region" description="Helical" evidence="7">
    <location>
        <begin position="180"/>
        <end position="201"/>
    </location>
</feature>
<dbReference type="CDD" id="cd06579">
    <property type="entry name" value="TM_PBP1_transp_AraH_like"/>
    <property type="match status" value="1"/>
</dbReference>
<proteinExistence type="predicted"/>
<accession>A0A6J4IU20</accession>
<feature type="transmembrane region" description="Helical" evidence="7">
    <location>
        <begin position="91"/>
        <end position="108"/>
    </location>
</feature>
<evidence type="ECO:0000256" key="7">
    <source>
        <dbReference type="SAM" id="Phobius"/>
    </source>
</evidence>
<protein>
    <submittedName>
        <fullName evidence="8">Ribose ABC transport system, permease protein RbsC</fullName>
    </submittedName>
</protein>